<dbReference type="Gene3D" id="2.30.130.30">
    <property type="entry name" value="Hypothetical protein"/>
    <property type="match status" value="1"/>
</dbReference>
<comment type="caution">
    <text evidence="1">The sequence shown here is derived from an EMBL/GenBank/DDBJ whole genome shotgun (WGS) entry which is preliminary data.</text>
</comment>
<protein>
    <recommendedName>
        <fullName evidence="3">ASCH domain-containing protein</fullName>
    </recommendedName>
</protein>
<evidence type="ECO:0000313" key="2">
    <source>
        <dbReference type="Proteomes" id="UP000249061"/>
    </source>
</evidence>
<dbReference type="SUPFAM" id="SSF88697">
    <property type="entry name" value="PUA domain-like"/>
    <property type="match status" value="1"/>
</dbReference>
<dbReference type="InterPro" id="IPR015947">
    <property type="entry name" value="PUA-like_sf"/>
</dbReference>
<reference evidence="1 2" key="1">
    <citation type="submission" date="2017-08" db="EMBL/GenBank/DDBJ databases">
        <title>Infants hospitalized years apart are colonized by the same room-sourced microbial strains.</title>
        <authorList>
            <person name="Brooks B."/>
            <person name="Olm M.R."/>
            <person name="Firek B.A."/>
            <person name="Baker R."/>
            <person name="Thomas B.C."/>
            <person name="Morowitz M.J."/>
            <person name="Banfield J.F."/>
        </authorList>
    </citation>
    <scope>NUCLEOTIDE SEQUENCE [LARGE SCALE GENOMIC DNA]</scope>
    <source>
        <strain evidence="1">S2_003_000_R2_14</strain>
    </source>
</reference>
<sequence length="185" mass="21081">MNEQKTQVTHAATWDKKKPLLALTLWQPWAFGVAHGWKLVENRDWVPSWKQLQPGDDLVIHAAVKQGGVQSDWLDMRTRARAAGVIDKVPTFEVAHVNRWIAYGAIVAVARFDGIAHKVTDLAPEQRPWWVGRFGWKLSNVRQLHTAIPCRGHQQLWALGGVELERLERELGTDEGFGLWRRTAV</sequence>
<dbReference type="EMBL" id="QFQP01000034">
    <property type="protein sequence ID" value="PZR07093.1"/>
    <property type="molecule type" value="Genomic_DNA"/>
</dbReference>
<evidence type="ECO:0008006" key="3">
    <source>
        <dbReference type="Google" id="ProtNLM"/>
    </source>
</evidence>
<accession>A0A2W5T2K1</accession>
<name>A0A2W5T2K1_9BACT</name>
<organism evidence="1 2">
    <name type="scientific">Archangium gephyra</name>
    <dbReference type="NCBI Taxonomy" id="48"/>
    <lineage>
        <taxon>Bacteria</taxon>
        <taxon>Pseudomonadati</taxon>
        <taxon>Myxococcota</taxon>
        <taxon>Myxococcia</taxon>
        <taxon>Myxococcales</taxon>
        <taxon>Cystobacterineae</taxon>
        <taxon>Archangiaceae</taxon>
        <taxon>Archangium</taxon>
    </lineage>
</organism>
<dbReference type="Proteomes" id="UP000249061">
    <property type="component" value="Unassembled WGS sequence"/>
</dbReference>
<dbReference type="AlphaFoldDB" id="A0A2W5T2K1"/>
<proteinExistence type="predicted"/>
<gene>
    <name evidence="1" type="ORF">DI536_28980</name>
</gene>
<evidence type="ECO:0000313" key="1">
    <source>
        <dbReference type="EMBL" id="PZR07093.1"/>
    </source>
</evidence>